<protein>
    <submittedName>
        <fullName evidence="2">Unannotated protein</fullName>
    </submittedName>
</protein>
<dbReference type="InterPro" id="IPR000182">
    <property type="entry name" value="GNAT_dom"/>
</dbReference>
<dbReference type="CDD" id="cd04301">
    <property type="entry name" value="NAT_SF"/>
    <property type="match status" value="1"/>
</dbReference>
<evidence type="ECO:0000313" key="4">
    <source>
        <dbReference type="EMBL" id="CAB4873211.1"/>
    </source>
</evidence>
<dbReference type="EMBL" id="CAFBMF010000054">
    <property type="protein sequence ID" value="CAB4901329.1"/>
    <property type="molecule type" value="Genomic_DNA"/>
</dbReference>
<dbReference type="Pfam" id="PF00583">
    <property type="entry name" value="Acetyltransf_1"/>
    <property type="match status" value="1"/>
</dbReference>
<dbReference type="AlphaFoldDB" id="A0A6J6RKS8"/>
<dbReference type="Gene3D" id="3.40.630.30">
    <property type="match status" value="1"/>
</dbReference>
<gene>
    <name evidence="2" type="ORF">UFOPK2658_01210</name>
    <name evidence="3" type="ORF">UFOPK2880_01073</name>
    <name evidence="4" type="ORF">UFOPK3304_01124</name>
    <name evidence="5" type="ORF">UFOPK3494_00951</name>
    <name evidence="6" type="ORF">UFOPK4134_00806</name>
</gene>
<dbReference type="SUPFAM" id="SSF55729">
    <property type="entry name" value="Acyl-CoA N-acyltransferases (Nat)"/>
    <property type="match status" value="1"/>
</dbReference>
<dbReference type="EMBL" id="CAEZZP010000064">
    <property type="protein sequence ID" value="CAB4775368.1"/>
    <property type="molecule type" value="Genomic_DNA"/>
</dbReference>
<dbReference type="GO" id="GO:0016747">
    <property type="term" value="F:acyltransferase activity, transferring groups other than amino-acyl groups"/>
    <property type="evidence" value="ECO:0007669"/>
    <property type="project" value="InterPro"/>
</dbReference>
<evidence type="ECO:0000313" key="3">
    <source>
        <dbReference type="EMBL" id="CAB4775368.1"/>
    </source>
</evidence>
<dbReference type="EMBL" id="CAEZYH010000053">
    <property type="protein sequence ID" value="CAB4723323.1"/>
    <property type="molecule type" value="Genomic_DNA"/>
</dbReference>
<feature type="domain" description="N-acetyltransferase" evidence="1">
    <location>
        <begin position="5"/>
        <end position="153"/>
    </location>
</feature>
<dbReference type="InterPro" id="IPR016181">
    <property type="entry name" value="Acyl_CoA_acyltransferase"/>
</dbReference>
<organism evidence="2">
    <name type="scientific">freshwater metagenome</name>
    <dbReference type="NCBI Taxonomy" id="449393"/>
    <lineage>
        <taxon>unclassified sequences</taxon>
        <taxon>metagenomes</taxon>
        <taxon>ecological metagenomes</taxon>
    </lineage>
</organism>
<accession>A0A6J6RKS8</accession>
<evidence type="ECO:0000313" key="6">
    <source>
        <dbReference type="EMBL" id="CAB5029180.1"/>
    </source>
</evidence>
<evidence type="ECO:0000313" key="2">
    <source>
        <dbReference type="EMBL" id="CAB4723323.1"/>
    </source>
</evidence>
<proteinExistence type="predicted"/>
<name>A0A6J6RKS8_9ZZZZ</name>
<dbReference type="PROSITE" id="PS51186">
    <property type="entry name" value="GNAT"/>
    <property type="match status" value="1"/>
</dbReference>
<evidence type="ECO:0000313" key="5">
    <source>
        <dbReference type="EMBL" id="CAB4901329.1"/>
    </source>
</evidence>
<evidence type="ECO:0000259" key="1">
    <source>
        <dbReference type="PROSITE" id="PS51186"/>
    </source>
</evidence>
<reference evidence="2" key="1">
    <citation type="submission" date="2020-05" db="EMBL/GenBank/DDBJ databases">
        <authorList>
            <person name="Chiriac C."/>
            <person name="Salcher M."/>
            <person name="Ghai R."/>
            <person name="Kavagutti S V."/>
        </authorList>
    </citation>
    <scope>NUCLEOTIDE SEQUENCE</scope>
</reference>
<sequence length="153" mass="16896">MSIEPVIRHATHDDLAVIIELDASAREVVATQRGGRNWLLEHAPAKFLHPDDVIDNSWVGTVDEHVVGFLRCTFEKIDTHGLVCSVERVFVDESARELGFGDALLQHAIEHATNLGCVAIEGNALPGDRETKNLYERAGIVARKIIVSRPLNQ</sequence>
<dbReference type="EMBL" id="CAFBLJ010000055">
    <property type="protein sequence ID" value="CAB4873211.1"/>
    <property type="molecule type" value="Genomic_DNA"/>
</dbReference>
<dbReference type="EMBL" id="CAFBPS010000049">
    <property type="protein sequence ID" value="CAB5029180.1"/>
    <property type="molecule type" value="Genomic_DNA"/>
</dbReference>